<dbReference type="AlphaFoldDB" id="A0A8A4THA8"/>
<gene>
    <name evidence="2" type="ORF">J3U87_28010</name>
</gene>
<evidence type="ECO:0000313" key="2">
    <source>
        <dbReference type="EMBL" id="QTD49449.1"/>
    </source>
</evidence>
<accession>A0A8A4THA8</accession>
<sequence length="132" mass="13805">MAFPTAMNDQITDSISQVNLQTVGVAPSVASTNALISTSQAMANAAHNATLQQQNAATHIQSATTVGLMQLLNATNSVIGRSRKSKQPSPQPVNQGKASRTRVVRAPGSRSTQSNDHGDQAIHDNDGNNAFV</sequence>
<feature type="compositionally biased region" description="Basic and acidic residues" evidence="1">
    <location>
        <begin position="116"/>
        <end position="126"/>
    </location>
</feature>
<dbReference type="Proteomes" id="UP000663929">
    <property type="component" value="Chromosome"/>
</dbReference>
<reference evidence="2" key="1">
    <citation type="submission" date="2021-03" db="EMBL/GenBank/DDBJ databases">
        <title>Acanthopleuribacteraceae sp. M133.</title>
        <authorList>
            <person name="Wang G."/>
        </authorList>
    </citation>
    <scope>NUCLEOTIDE SEQUENCE</scope>
    <source>
        <strain evidence="2">M133</strain>
    </source>
</reference>
<dbReference type="EMBL" id="CP071793">
    <property type="protein sequence ID" value="QTD49449.1"/>
    <property type="molecule type" value="Genomic_DNA"/>
</dbReference>
<evidence type="ECO:0000313" key="3">
    <source>
        <dbReference type="Proteomes" id="UP000663929"/>
    </source>
</evidence>
<organism evidence="2 3">
    <name type="scientific">Sulfidibacter corallicola</name>
    <dbReference type="NCBI Taxonomy" id="2818388"/>
    <lineage>
        <taxon>Bacteria</taxon>
        <taxon>Pseudomonadati</taxon>
        <taxon>Acidobacteriota</taxon>
        <taxon>Holophagae</taxon>
        <taxon>Acanthopleuribacterales</taxon>
        <taxon>Acanthopleuribacteraceae</taxon>
        <taxon>Sulfidibacter</taxon>
    </lineage>
</organism>
<dbReference type="InterPro" id="IPR021070">
    <property type="entry name" value="Killing_trait_RebB"/>
</dbReference>
<protein>
    <submittedName>
        <fullName evidence="2">RebB family R body protein</fullName>
    </submittedName>
</protein>
<name>A0A8A4THA8_SULCO</name>
<proteinExistence type="predicted"/>
<evidence type="ECO:0000256" key="1">
    <source>
        <dbReference type="SAM" id="MobiDB-lite"/>
    </source>
</evidence>
<keyword evidence="3" id="KW-1185">Reference proteome</keyword>
<dbReference type="Pfam" id="PF11747">
    <property type="entry name" value="RebB"/>
    <property type="match status" value="1"/>
</dbReference>
<feature type="region of interest" description="Disordered" evidence="1">
    <location>
        <begin position="77"/>
        <end position="132"/>
    </location>
</feature>
<dbReference type="KEGG" id="scor:J3U87_28010"/>
<dbReference type="RefSeq" id="WP_237379082.1">
    <property type="nucleotide sequence ID" value="NZ_CP071793.1"/>
</dbReference>